<evidence type="ECO:0000256" key="2">
    <source>
        <dbReference type="ARBA" id="ARBA00005386"/>
    </source>
</evidence>
<feature type="repeat" description="TPR" evidence="8">
    <location>
        <begin position="138"/>
        <end position="171"/>
    </location>
</feature>
<dbReference type="InterPro" id="IPR037919">
    <property type="entry name" value="OGT"/>
</dbReference>
<evidence type="ECO:0000256" key="8">
    <source>
        <dbReference type="PROSITE-ProRule" id="PRU00339"/>
    </source>
</evidence>
<proteinExistence type="inferred from homology"/>
<dbReference type="Pfam" id="PF13432">
    <property type="entry name" value="TPR_16"/>
    <property type="match status" value="3"/>
</dbReference>
<dbReference type="InterPro" id="IPR029489">
    <property type="entry name" value="OGT/SEC/SPY_C"/>
</dbReference>
<dbReference type="PROSITE" id="PS50005">
    <property type="entry name" value="TPR"/>
    <property type="match status" value="3"/>
</dbReference>
<evidence type="ECO:0000259" key="9">
    <source>
        <dbReference type="Pfam" id="PF13844"/>
    </source>
</evidence>
<dbReference type="SUPFAM" id="SSF48452">
    <property type="entry name" value="TPR-like"/>
    <property type="match status" value="1"/>
</dbReference>
<dbReference type="Gene3D" id="1.25.40.10">
    <property type="entry name" value="Tetratricopeptide repeat domain"/>
    <property type="match status" value="1"/>
</dbReference>
<organism evidence="10 11">
    <name type="scientific">Usitatibacter palustris</name>
    <dbReference type="NCBI Taxonomy" id="2732487"/>
    <lineage>
        <taxon>Bacteria</taxon>
        <taxon>Pseudomonadati</taxon>
        <taxon>Pseudomonadota</taxon>
        <taxon>Betaproteobacteria</taxon>
        <taxon>Nitrosomonadales</taxon>
        <taxon>Usitatibacteraceae</taxon>
        <taxon>Usitatibacter</taxon>
    </lineage>
</organism>
<dbReference type="SMART" id="SM00028">
    <property type="entry name" value="TPR"/>
    <property type="match status" value="7"/>
</dbReference>
<dbReference type="InterPro" id="IPR019734">
    <property type="entry name" value="TPR_rpt"/>
</dbReference>
<sequence length="734" mass="81540">MTEALERQAREWHRAGRLEEALGAYRELTEPEEASAEIWKLRAMAEHQLRRLPEATESIGHAIERDPQQPSAYLVAAHIAEDRHDTAQAEASFRKALDLQPQWAAAWSGLGSLLLASGRAEGAADAFRRAVDIDGRAVRAWNNLGMAQLALERFADAERALNYAVTLDPRYGLAHYNLARLHDVRGDSDRALTAARQAVNLDPRNVEAQLFLGDQYRRRRMADAARQCYVNAMAVAPSHSRAAITAAELTWETGFPEQAKQEFADVSQKHPGNFKAAVGARLILPEVYRDAAHVAQCREQYAQGLEQLHEIADRFEWARPEDAFTEIRWTNFFLAYQGGADRELQQRYGALARRVLERVSPQWLESPKRRASGGKLRIGFFSHFFYNCTAGRYFASWIRNLDREKFDSYVYYTNPWVAEDTRALAAAATRFRHLPGRPLQVLAQHVLADELDVLVYPELGMHADTFGLASLKLAPVQVSGWGHPTTTGLPSMDWFLSSAAMEPEGAQALYAEKLALLPGLGTNYVRPSGAADGDRASAGLPEGRRLYLVPQSVFKIHPDNDALIAEVLARDPQGTVVMFKANHPALGEALVARLAPHFEARGMEVDERVVFLPYMTHGEYLRVNRLCDVMLDTLHWSGGNTSLDALAMGLPLVTLPGQLMRGRQSAGMLDTLGVGGDLIARDTDDYVQRAIGIASDAERRRSLSAQIVDRQGELFGRDEPVRALETFLESAAAS</sequence>
<evidence type="ECO:0000256" key="3">
    <source>
        <dbReference type="ARBA" id="ARBA00011970"/>
    </source>
</evidence>
<accession>A0A6M4HD37</accession>
<comment type="similarity">
    <text evidence="2">Belongs to the glycosyltransferase 41 family. O-GlcNAc transferase subfamily.</text>
</comment>
<dbReference type="PANTHER" id="PTHR44366:SF1">
    <property type="entry name" value="UDP-N-ACETYLGLUCOSAMINE--PEPTIDE N-ACETYLGLUCOSAMINYLTRANSFERASE 110 KDA SUBUNIT"/>
    <property type="match status" value="1"/>
</dbReference>
<keyword evidence="11" id="KW-1185">Reference proteome</keyword>
<dbReference type="PANTHER" id="PTHR44366">
    <property type="entry name" value="UDP-N-ACETYLGLUCOSAMINE--PEPTIDE N-ACETYLGLUCOSAMINYLTRANSFERASE 110 KDA SUBUNIT"/>
    <property type="match status" value="1"/>
</dbReference>
<dbReference type="Proteomes" id="UP000503096">
    <property type="component" value="Chromosome"/>
</dbReference>
<dbReference type="GO" id="GO:0097363">
    <property type="term" value="F:protein O-acetylglucosaminyltransferase activity"/>
    <property type="evidence" value="ECO:0007669"/>
    <property type="project" value="UniProtKB-EC"/>
</dbReference>
<reference evidence="10 11" key="1">
    <citation type="submission" date="2020-04" db="EMBL/GenBank/DDBJ databases">
        <title>Usitatibacter rugosus gen. nov., sp. nov. and Usitatibacter palustris sp. nov., novel members of Usitatibacteraceae fam. nov. within the order Nitrosomonadales isolated from soil.</title>
        <authorList>
            <person name="Huber K.J."/>
            <person name="Neumann-Schaal M."/>
            <person name="Geppert A."/>
            <person name="Luckner M."/>
            <person name="Wanner G."/>
            <person name="Overmann J."/>
        </authorList>
    </citation>
    <scope>NUCLEOTIDE SEQUENCE [LARGE SCALE GENOMIC DNA]</scope>
    <source>
        <strain evidence="10 11">Swamp67</strain>
    </source>
</reference>
<evidence type="ECO:0000313" key="10">
    <source>
        <dbReference type="EMBL" id="QJR16464.1"/>
    </source>
</evidence>
<evidence type="ECO:0000256" key="7">
    <source>
        <dbReference type="ARBA" id="ARBA00022803"/>
    </source>
</evidence>
<evidence type="ECO:0000313" key="11">
    <source>
        <dbReference type="Proteomes" id="UP000503096"/>
    </source>
</evidence>
<evidence type="ECO:0000256" key="6">
    <source>
        <dbReference type="ARBA" id="ARBA00022737"/>
    </source>
</evidence>
<feature type="domain" description="O-GlcNAc transferase C-terminal" evidence="9">
    <location>
        <begin position="534"/>
        <end position="710"/>
    </location>
</feature>
<dbReference type="KEGG" id="upl:DSM104440_03299"/>
<dbReference type="SUPFAM" id="SSF53756">
    <property type="entry name" value="UDP-Glycosyltransferase/glycogen phosphorylase"/>
    <property type="match status" value="1"/>
</dbReference>
<gene>
    <name evidence="10" type="primary">lapB_3</name>
    <name evidence="10" type="ORF">DSM104440_03299</name>
</gene>
<keyword evidence="4" id="KW-0328">Glycosyltransferase</keyword>
<dbReference type="InterPro" id="IPR011990">
    <property type="entry name" value="TPR-like_helical_dom_sf"/>
</dbReference>
<evidence type="ECO:0000256" key="4">
    <source>
        <dbReference type="ARBA" id="ARBA00022676"/>
    </source>
</evidence>
<dbReference type="EC" id="2.4.1.255" evidence="3"/>
<dbReference type="AlphaFoldDB" id="A0A6M4HD37"/>
<feature type="repeat" description="TPR" evidence="8">
    <location>
        <begin position="172"/>
        <end position="205"/>
    </location>
</feature>
<dbReference type="Gene3D" id="3.40.50.2000">
    <property type="entry name" value="Glycogen Phosphorylase B"/>
    <property type="match status" value="1"/>
</dbReference>
<comment type="pathway">
    <text evidence="1">Protein modification; protein glycosylation.</text>
</comment>
<keyword evidence="6" id="KW-0677">Repeat</keyword>
<dbReference type="EMBL" id="CP053073">
    <property type="protein sequence ID" value="QJR16464.1"/>
    <property type="molecule type" value="Genomic_DNA"/>
</dbReference>
<feature type="domain" description="O-GlcNAc transferase C-terminal" evidence="9">
    <location>
        <begin position="364"/>
        <end position="518"/>
    </location>
</feature>
<feature type="repeat" description="TPR" evidence="8">
    <location>
        <begin position="104"/>
        <end position="137"/>
    </location>
</feature>
<keyword evidence="5" id="KW-0808">Transferase</keyword>
<dbReference type="GO" id="GO:0006493">
    <property type="term" value="P:protein O-linked glycosylation"/>
    <property type="evidence" value="ECO:0007669"/>
    <property type="project" value="InterPro"/>
</dbReference>
<name>A0A6M4HD37_9PROT</name>
<dbReference type="RefSeq" id="WP_171164581.1">
    <property type="nucleotide sequence ID" value="NZ_CP053073.1"/>
</dbReference>
<keyword evidence="7 8" id="KW-0802">TPR repeat</keyword>
<dbReference type="Gene3D" id="3.40.50.11380">
    <property type="match status" value="1"/>
</dbReference>
<dbReference type="InParanoid" id="A0A6M4HD37"/>
<evidence type="ECO:0000256" key="1">
    <source>
        <dbReference type="ARBA" id="ARBA00004922"/>
    </source>
</evidence>
<evidence type="ECO:0000256" key="5">
    <source>
        <dbReference type="ARBA" id="ARBA00022679"/>
    </source>
</evidence>
<protein>
    <recommendedName>
        <fullName evidence="3">protein O-GlcNAc transferase</fullName>
        <ecNumber evidence="3">2.4.1.255</ecNumber>
    </recommendedName>
</protein>
<dbReference type="Pfam" id="PF13844">
    <property type="entry name" value="Glyco_transf_41"/>
    <property type="match status" value="2"/>
</dbReference>